<feature type="transmembrane region" description="Helical" evidence="1">
    <location>
        <begin position="21"/>
        <end position="39"/>
    </location>
</feature>
<protein>
    <recommendedName>
        <fullName evidence="3">NADH dehydrogenase subunit 1</fullName>
    </recommendedName>
</protein>
<evidence type="ECO:0008006" key="3">
    <source>
        <dbReference type="Google" id="ProtNLM"/>
    </source>
</evidence>
<keyword evidence="1" id="KW-0812">Transmembrane</keyword>
<proteinExistence type="predicted"/>
<organism evidence="2">
    <name type="scientific">Symphyocladiella dendroidea</name>
    <dbReference type="NCBI Taxonomy" id="2506487"/>
    <lineage>
        <taxon>Eukaryota</taxon>
        <taxon>Rhodophyta</taxon>
        <taxon>Florideophyceae</taxon>
        <taxon>Rhodymeniophycidae</taxon>
        <taxon>Ceramiales</taxon>
        <taxon>Rhodomelaceae</taxon>
        <taxon>Pterosiphonieae</taxon>
        <taxon>Symphyocladiella</taxon>
    </lineage>
</organism>
<dbReference type="GeneID" id="33355075"/>
<dbReference type="RefSeq" id="YP_009393393.1">
    <property type="nucleotide sequence ID" value="NC_035267.1"/>
</dbReference>
<evidence type="ECO:0000256" key="1">
    <source>
        <dbReference type="SAM" id="Phobius"/>
    </source>
</evidence>
<keyword evidence="1" id="KW-0472">Membrane</keyword>
<accession>A0A1Z1M845</accession>
<keyword evidence="1" id="KW-1133">Transmembrane helix</keyword>
<evidence type="ECO:0000313" key="2">
    <source>
        <dbReference type="EMBL" id="ARW61955.1"/>
    </source>
</evidence>
<geneLocation type="chloroplast" evidence="2"/>
<name>A0A1Z1M845_9FLOR</name>
<gene>
    <name evidence="2" type="primary">orf42</name>
</gene>
<keyword evidence="2" id="KW-0150">Chloroplast</keyword>
<dbReference type="AlphaFoldDB" id="A0A1Z1M845"/>
<keyword evidence="2" id="KW-0934">Plastid</keyword>
<reference evidence="2" key="1">
    <citation type="journal article" date="2017" name="J. Phycol.">
        <title>Analysis of chloroplast genomes and a supermatrix inform reclassification of the Rhodomelaceae (Rhodophyta).</title>
        <authorList>
            <person name="Diaz-Tapia P."/>
            <person name="Maggs C.A."/>
            <person name="West J.A."/>
            <person name="Verbruggen H."/>
        </authorList>
    </citation>
    <scope>NUCLEOTIDE SEQUENCE</scope>
    <source>
        <strain evidence="2">JW3780</strain>
    </source>
</reference>
<sequence length="42" mass="4874">MSDTYIGAIAYSNSSSLNFCVYIFSSIFPLIFCYFITWVKFL</sequence>
<dbReference type="EMBL" id="MF101420">
    <property type="protein sequence ID" value="ARW61955.1"/>
    <property type="molecule type" value="Genomic_DNA"/>
</dbReference>